<protein>
    <submittedName>
        <fullName evidence="2">Uncharacterized protein</fullName>
    </submittedName>
</protein>
<feature type="transmembrane region" description="Helical" evidence="1">
    <location>
        <begin position="400"/>
        <end position="421"/>
    </location>
</feature>
<keyword evidence="1" id="KW-0472">Membrane</keyword>
<dbReference type="AlphaFoldDB" id="A0A3E4LLQ5"/>
<evidence type="ECO:0000256" key="1">
    <source>
        <dbReference type="SAM" id="Phobius"/>
    </source>
</evidence>
<gene>
    <name evidence="2" type="ORF">DXD17_10535</name>
</gene>
<proteinExistence type="predicted"/>
<feature type="transmembrane region" description="Helical" evidence="1">
    <location>
        <begin position="368"/>
        <end position="388"/>
    </location>
</feature>
<sequence>MNKSVYLYELDSVRNSKEEIQYAQERMFQEIILNGNQVILTMNQLADSRAFLAAIENEDTFEPFFELCQKGVIRISQYGMLRTPSQYFQEKIEEFLKKAENGEAQQSAFIYSGVPVAYDDALLLRQLLKALRYSDPECLRELSGDNEENYSEEKMEYLIRYVKTLLALSVNAFSLNPPKRVKKKKLTEYLHEIAYPLTDQDTIEILKRVEKNLSLQNRQEYRSAWHIYLHEKESGEKAKYAEAVIDLCYNLTMEDSIYGISRHYDLNDIESCRQWFKSKLKDYWQKDVAPVHVFPAKDSTTWEIYQGELPDWSCAVRILQMKNVQEAMKLKPALENEDFQTGSRYEAGMEKELKEWDKSIHKGIKRNIIDALIGVVIFVGIELGMNYLQDIVSVEGELSLAATIGWAVLQVIAFGILSSWISGMISRWWTSCDILDSIEELTRTWADLKIVRKCRERLKVEKRLK</sequence>
<keyword evidence="1" id="KW-0812">Transmembrane</keyword>
<dbReference type="RefSeq" id="WP_117688424.1">
    <property type="nucleotide sequence ID" value="NZ_QSQN01000028.1"/>
</dbReference>
<organism evidence="2 3">
    <name type="scientific">[Ruminococcus] lactaris</name>
    <dbReference type="NCBI Taxonomy" id="46228"/>
    <lineage>
        <taxon>Bacteria</taxon>
        <taxon>Bacillati</taxon>
        <taxon>Bacillota</taxon>
        <taxon>Clostridia</taxon>
        <taxon>Lachnospirales</taxon>
        <taxon>Lachnospiraceae</taxon>
        <taxon>Mediterraneibacter</taxon>
    </lineage>
</organism>
<keyword evidence="1" id="KW-1133">Transmembrane helix</keyword>
<evidence type="ECO:0000313" key="3">
    <source>
        <dbReference type="Proteomes" id="UP000260793"/>
    </source>
</evidence>
<reference evidence="2 3" key="1">
    <citation type="submission" date="2018-08" db="EMBL/GenBank/DDBJ databases">
        <title>A genome reference for cultivated species of the human gut microbiota.</title>
        <authorList>
            <person name="Zou Y."/>
            <person name="Xue W."/>
            <person name="Luo G."/>
        </authorList>
    </citation>
    <scope>NUCLEOTIDE SEQUENCE [LARGE SCALE GENOMIC DNA]</scope>
    <source>
        <strain evidence="2 3">TF11-7</strain>
    </source>
</reference>
<comment type="caution">
    <text evidence="2">The sequence shown here is derived from an EMBL/GenBank/DDBJ whole genome shotgun (WGS) entry which is preliminary data.</text>
</comment>
<dbReference type="EMBL" id="QSQN01000028">
    <property type="protein sequence ID" value="RGK38255.1"/>
    <property type="molecule type" value="Genomic_DNA"/>
</dbReference>
<name>A0A3E4LLQ5_9FIRM</name>
<dbReference type="Proteomes" id="UP000260793">
    <property type="component" value="Unassembled WGS sequence"/>
</dbReference>
<accession>A0A3E4LLQ5</accession>
<evidence type="ECO:0000313" key="2">
    <source>
        <dbReference type="EMBL" id="RGK38255.1"/>
    </source>
</evidence>